<evidence type="ECO:0000313" key="2">
    <source>
        <dbReference type="Proteomes" id="UP001234178"/>
    </source>
</evidence>
<keyword evidence="2" id="KW-1185">Reference proteome</keyword>
<evidence type="ECO:0000313" key="1">
    <source>
        <dbReference type="EMBL" id="KAK4023216.1"/>
    </source>
</evidence>
<reference evidence="1 2" key="1">
    <citation type="journal article" date="2023" name="Nucleic Acids Res.">
        <title>The hologenome of Daphnia magna reveals possible DNA methylation and microbiome-mediated evolution of the host genome.</title>
        <authorList>
            <person name="Chaturvedi A."/>
            <person name="Li X."/>
            <person name="Dhandapani V."/>
            <person name="Marshall H."/>
            <person name="Kissane S."/>
            <person name="Cuenca-Cambronero M."/>
            <person name="Asole G."/>
            <person name="Calvet F."/>
            <person name="Ruiz-Romero M."/>
            <person name="Marangio P."/>
            <person name="Guigo R."/>
            <person name="Rago D."/>
            <person name="Mirbahai L."/>
            <person name="Eastwood N."/>
            <person name="Colbourne J.K."/>
            <person name="Zhou J."/>
            <person name="Mallon E."/>
            <person name="Orsini L."/>
        </authorList>
    </citation>
    <scope>NUCLEOTIDE SEQUENCE [LARGE SCALE GENOMIC DNA]</scope>
    <source>
        <strain evidence="1">LRV0_1</strain>
    </source>
</reference>
<protein>
    <submittedName>
        <fullName evidence="1">Uncharacterized protein</fullName>
    </submittedName>
</protein>
<name>A0ABR0ADL8_9CRUS</name>
<organism evidence="1 2">
    <name type="scientific">Daphnia magna</name>
    <dbReference type="NCBI Taxonomy" id="35525"/>
    <lineage>
        <taxon>Eukaryota</taxon>
        <taxon>Metazoa</taxon>
        <taxon>Ecdysozoa</taxon>
        <taxon>Arthropoda</taxon>
        <taxon>Crustacea</taxon>
        <taxon>Branchiopoda</taxon>
        <taxon>Diplostraca</taxon>
        <taxon>Cladocera</taxon>
        <taxon>Anomopoda</taxon>
        <taxon>Daphniidae</taxon>
        <taxon>Daphnia</taxon>
    </lineage>
</organism>
<sequence>MCYVANNLNTSFVEILYTRVQQSTARFTKEGLHIVDLISNKHSVLFPECTLRPSVCTAERRTTCTVKKNKILLGHRPSIDFVFLPTNSVREKKSFVGQ</sequence>
<accession>A0ABR0ADL8</accession>
<gene>
    <name evidence="1" type="ORF">OUZ56_008639</name>
</gene>
<comment type="caution">
    <text evidence="1">The sequence shown here is derived from an EMBL/GenBank/DDBJ whole genome shotgun (WGS) entry which is preliminary data.</text>
</comment>
<dbReference type="EMBL" id="JAOYFB010000037">
    <property type="protein sequence ID" value="KAK4023216.1"/>
    <property type="molecule type" value="Genomic_DNA"/>
</dbReference>
<dbReference type="Proteomes" id="UP001234178">
    <property type="component" value="Unassembled WGS sequence"/>
</dbReference>
<proteinExistence type="predicted"/>